<dbReference type="PATRIC" id="fig|1423740.3.peg.1811"/>
<feature type="region of interest" description="Disordered" evidence="5">
    <location>
        <begin position="79"/>
        <end position="183"/>
    </location>
</feature>
<feature type="domain" description="Atypical Rib" evidence="7">
    <location>
        <begin position="29"/>
        <end position="96"/>
    </location>
</feature>
<evidence type="ECO:0000256" key="1">
    <source>
        <dbReference type="ARBA" id="ARBA00022512"/>
    </source>
</evidence>
<evidence type="ECO:0000313" key="9">
    <source>
        <dbReference type="Proteomes" id="UP000051048"/>
    </source>
</evidence>
<name>A0A0R1T6U6_9LACO</name>
<evidence type="ECO:0000259" key="6">
    <source>
        <dbReference type="Pfam" id="PF00746"/>
    </source>
</evidence>
<gene>
    <name evidence="8" type="ORF">FC36_GL001677</name>
</gene>
<dbReference type="Gene3D" id="3.10.20.890">
    <property type="match status" value="1"/>
</dbReference>
<dbReference type="AlphaFoldDB" id="A0A0R1T6U6"/>
<evidence type="ECO:0000256" key="2">
    <source>
        <dbReference type="ARBA" id="ARBA00022525"/>
    </source>
</evidence>
<sequence length="247" mass="25605">MKVHVIEQLVPGDAPSYDLPSLSIADVVTPNVPEKTPVHDTTSLTDGEKEEVTGKVTEVNNFPDGTKVEVDNDGTATITYPDGSQDTIPGTDLVTETVTGGVTPSETDQPEPNAPAKTPVKDTTGSTDGEKQTGTDEVTESGQDGSQNIIPGTDSEVETPTSSTDTTAVVHENEPTTKKAGTSDKVVINVANKPVVQPEEKVKVAVNASKELPQTGETHADGSALGLVALAAAGVLSFMGMGKKRED</sequence>
<feature type="compositionally biased region" description="Polar residues" evidence="5">
    <location>
        <begin position="140"/>
        <end position="150"/>
    </location>
</feature>
<accession>A0A0R1T6U6</accession>
<dbReference type="STRING" id="1423740.FC36_GL001677"/>
<feature type="domain" description="Gram-positive cocci surface proteins LPxTG" evidence="6">
    <location>
        <begin position="207"/>
        <end position="246"/>
    </location>
</feature>
<reference evidence="8 9" key="1">
    <citation type="journal article" date="2015" name="Genome Announc.">
        <title>Expanding the biotechnology potential of lactobacilli through comparative genomics of 213 strains and associated genera.</title>
        <authorList>
            <person name="Sun Z."/>
            <person name="Harris H.M."/>
            <person name="McCann A."/>
            <person name="Guo C."/>
            <person name="Argimon S."/>
            <person name="Zhang W."/>
            <person name="Yang X."/>
            <person name="Jeffery I.B."/>
            <person name="Cooney J.C."/>
            <person name="Kagawa T.F."/>
            <person name="Liu W."/>
            <person name="Song Y."/>
            <person name="Salvetti E."/>
            <person name="Wrobel A."/>
            <person name="Rasinkangas P."/>
            <person name="Parkhill J."/>
            <person name="Rea M.C."/>
            <person name="O'Sullivan O."/>
            <person name="Ritari J."/>
            <person name="Douillard F.P."/>
            <person name="Paul Ross R."/>
            <person name="Yang R."/>
            <person name="Briner A.E."/>
            <person name="Felis G.E."/>
            <person name="de Vos W.M."/>
            <person name="Barrangou R."/>
            <person name="Klaenhammer T.R."/>
            <person name="Caufield P.W."/>
            <person name="Cui Y."/>
            <person name="Zhang H."/>
            <person name="O'Toole P.W."/>
        </authorList>
    </citation>
    <scope>NUCLEOTIDE SEQUENCE [LARGE SCALE GENOMIC DNA]</scope>
    <source>
        <strain evidence="8 9">DSM 15833</strain>
    </source>
</reference>
<evidence type="ECO:0000259" key="7">
    <source>
        <dbReference type="Pfam" id="PF18938"/>
    </source>
</evidence>
<keyword evidence="2" id="KW-0964">Secreted</keyword>
<keyword evidence="3" id="KW-0732">Signal</keyword>
<dbReference type="NCBIfam" id="TIGR01167">
    <property type="entry name" value="LPXTG_anchor"/>
    <property type="match status" value="1"/>
</dbReference>
<keyword evidence="4" id="KW-0572">Peptidoglycan-anchor</keyword>
<dbReference type="InterPro" id="IPR019931">
    <property type="entry name" value="LPXTG_anchor"/>
</dbReference>
<feature type="compositionally biased region" description="Polar residues" evidence="5">
    <location>
        <begin position="158"/>
        <end position="167"/>
    </location>
</feature>
<evidence type="ECO:0000256" key="5">
    <source>
        <dbReference type="SAM" id="MobiDB-lite"/>
    </source>
</evidence>
<dbReference type="EMBL" id="AZFH01000185">
    <property type="protein sequence ID" value="KRL77041.1"/>
    <property type="molecule type" value="Genomic_DNA"/>
</dbReference>
<feature type="compositionally biased region" description="Polar residues" evidence="5">
    <location>
        <begin position="79"/>
        <end position="107"/>
    </location>
</feature>
<dbReference type="Pfam" id="PF00746">
    <property type="entry name" value="Gram_pos_anchor"/>
    <property type="match status" value="1"/>
</dbReference>
<dbReference type="Pfam" id="PF18938">
    <property type="entry name" value="aRib"/>
    <property type="match status" value="1"/>
</dbReference>
<evidence type="ECO:0000313" key="8">
    <source>
        <dbReference type="EMBL" id="KRL77041.1"/>
    </source>
</evidence>
<dbReference type="Proteomes" id="UP000051048">
    <property type="component" value="Unassembled WGS sequence"/>
</dbReference>
<organism evidence="8 9">
    <name type="scientific">Ligilactobacillus equi DSM 15833 = JCM 10991</name>
    <dbReference type="NCBI Taxonomy" id="1423740"/>
    <lineage>
        <taxon>Bacteria</taxon>
        <taxon>Bacillati</taxon>
        <taxon>Bacillota</taxon>
        <taxon>Bacilli</taxon>
        <taxon>Lactobacillales</taxon>
        <taxon>Lactobacillaceae</taxon>
        <taxon>Ligilactobacillus</taxon>
    </lineage>
</organism>
<proteinExistence type="predicted"/>
<keyword evidence="1" id="KW-0134">Cell wall</keyword>
<protein>
    <recommendedName>
        <fullName evidence="10">Gram-positive cocci surface proteins LPxTG domain-containing protein</fullName>
    </recommendedName>
</protein>
<comment type="caution">
    <text evidence="8">The sequence shown here is derived from an EMBL/GenBank/DDBJ whole genome shotgun (WGS) entry which is preliminary data.</text>
</comment>
<evidence type="ECO:0008006" key="10">
    <source>
        <dbReference type="Google" id="ProtNLM"/>
    </source>
</evidence>
<evidence type="ECO:0000256" key="3">
    <source>
        <dbReference type="ARBA" id="ARBA00022729"/>
    </source>
</evidence>
<evidence type="ECO:0000256" key="4">
    <source>
        <dbReference type="ARBA" id="ARBA00023088"/>
    </source>
</evidence>
<dbReference type="InterPro" id="IPR044024">
    <property type="entry name" value="aRib"/>
</dbReference>